<sequence>MTVANVHLTERDIQVLGWLREVGVASSSALRAAYGHFGGDELDQRLFSRRVIKLENAGVLGSAFLSHGRQHKVYWPAERPYRLARRELAHDLLAAEFSLWLASGRKSGITLLDHPAAGGGPLAVTADKPLAPAAALADLMVWFPDDTVGLVEIELTPKSGRKLKTVLDSHAARLRNPEQVAWILYLTTKRAGRVVAEAWRQLGHEADHPEKLWVLHAVDDARLVRLDLSELSEIKPRGTTAGTSR</sequence>
<organism evidence="1">
    <name type="scientific">Nocardia farcinica</name>
    <dbReference type="NCBI Taxonomy" id="37329"/>
    <lineage>
        <taxon>Bacteria</taxon>
        <taxon>Bacillati</taxon>
        <taxon>Actinomycetota</taxon>
        <taxon>Actinomycetes</taxon>
        <taxon>Mycobacteriales</taxon>
        <taxon>Nocardiaceae</taxon>
        <taxon>Nocardia</taxon>
    </lineage>
</organism>
<dbReference type="AlphaFoldDB" id="A0A449HDW3"/>
<dbReference type="RefSeq" id="WP_195042005.1">
    <property type="nucleotide sequence ID" value="NZ_CP086601.1"/>
</dbReference>
<accession>A0A449HDW3</accession>
<protein>
    <recommendedName>
        <fullName evidence="2">Protein involved in plasmid replication-relaxation</fullName>
    </recommendedName>
</protein>
<dbReference type="EMBL" id="CAACYE010000002">
    <property type="protein sequence ID" value="VFA81004.1"/>
    <property type="molecule type" value="Genomic_DNA"/>
</dbReference>
<proteinExistence type="predicted"/>
<reference evidence="1" key="1">
    <citation type="submission" date="2019-02" db="EMBL/GenBank/DDBJ databases">
        <authorList>
            <consortium name="Pathogen Informatics"/>
        </authorList>
    </citation>
    <scope>NUCLEOTIDE SEQUENCE</scope>
    <source>
        <strain evidence="1">3012STDY6733949</strain>
    </source>
</reference>
<evidence type="ECO:0008006" key="2">
    <source>
        <dbReference type="Google" id="ProtNLM"/>
    </source>
</evidence>
<gene>
    <name evidence="1" type="ORF">NCTC1935_00029</name>
</gene>
<name>A0A449HDW3_NOCFR</name>
<evidence type="ECO:0000313" key="1">
    <source>
        <dbReference type="EMBL" id="VFA81004.1"/>
    </source>
</evidence>